<dbReference type="InterPro" id="IPR013785">
    <property type="entry name" value="Aldolase_TIM"/>
</dbReference>
<evidence type="ECO:0000256" key="1">
    <source>
        <dbReference type="ARBA" id="ARBA00008911"/>
    </source>
</evidence>
<dbReference type="EMBL" id="CP016634">
    <property type="protein sequence ID" value="ANY86093.1"/>
    <property type="molecule type" value="Genomic_DNA"/>
</dbReference>
<evidence type="ECO:0000256" key="4">
    <source>
        <dbReference type="RuleBase" id="RU363071"/>
    </source>
</evidence>
<feature type="binding site" evidence="3">
    <location>
        <position position="437"/>
    </location>
    <ligand>
        <name>Mn(2+)</name>
        <dbReference type="ChEBI" id="CHEBI:29035"/>
    </ligand>
</feature>
<reference evidence="5" key="1">
    <citation type="submission" date="2016-07" db="EMBL/GenBank/DDBJ databases">
        <title>New class B carbapenemase carried by novel plasmid in Pseudomonas putida enviromental strain in eastern Amazonia.</title>
        <authorList>
            <person name="Souza C.O."/>
            <person name="Lima K.V."/>
            <person name="Brasiliense D.M."/>
            <person name="Perez-Chaparro P.J."/>
            <person name="Mamizuka E.M."/>
            <person name="Lima M.O."/>
            <person name="Lima L.N."/>
            <person name="McCulloch J.A."/>
        </authorList>
    </citation>
    <scope>NUCLEOTIDE SEQUENCE [LARGE SCALE GENOMIC DNA]</scope>
    <source>
        <strain evidence="5">IEC33019</strain>
    </source>
</reference>
<gene>
    <name evidence="5" type="primary">aroH</name>
    <name evidence="5" type="ORF">IEC33019_0492</name>
</gene>
<feature type="binding site" evidence="3">
    <location>
        <position position="82"/>
    </location>
    <ligand>
        <name>Mn(2+)</name>
        <dbReference type="ChEBI" id="CHEBI:29035"/>
    </ligand>
</feature>
<comment type="similarity">
    <text evidence="1 4">Belongs to the class-II DAHP synthase family.</text>
</comment>
<feature type="binding site" evidence="3">
    <location>
        <position position="333"/>
    </location>
    <ligand>
        <name>phosphoenolpyruvate</name>
        <dbReference type="ChEBI" id="CHEBI:58702"/>
    </ligand>
</feature>
<evidence type="ECO:0000256" key="2">
    <source>
        <dbReference type="ARBA" id="ARBA00022679"/>
    </source>
</evidence>
<proteinExistence type="inferred from homology"/>
<protein>
    <recommendedName>
        <fullName evidence="4">Phospho-2-dehydro-3-deoxyheptonate aldolase</fullName>
        <ecNumber evidence="4">2.5.1.54</ecNumber>
    </recommendedName>
</protein>
<dbReference type="PANTHER" id="PTHR21337:SF0">
    <property type="entry name" value="PHOSPHO-2-DEHYDRO-3-DEOXYHEPTONATE ALDOLASE"/>
    <property type="match status" value="1"/>
</dbReference>
<dbReference type="Gene3D" id="3.20.20.70">
    <property type="entry name" value="Aldolase class I"/>
    <property type="match status" value="1"/>
</dbReference>
<dbReference type="PANTHER" id="PTHR21337">
    <property type="entry name" value="PHOSPHO-2-DEHYDRO-3-DEOXYHEPTONATE ALDOLASE 1, 2"/>
    <property type="match status" value="1"/>
</dbReference>
<dbReference type="GO" id="GO:0009073">
    <property type="term" value="P:aromatic amino acid family biosynthetic process"/>
    <property type="evidence" value="ECO:0007669"/>
    <property type="project" value="InterPro"/>
</dbReference>
<keyword evidence="3" id="KW-0464">Manganese</keyword>
<keyword evidence="2 4" id="KW-0808">Transferase</keyword>
<dbReference type="GO" id="GO:0003849">
    <property type="term" value="F:3-deoxy-7-phosphoheptulonate synthase activity"/>
    <property type="evidence" value="ECO:0007669"/>
    <property type="project" value="UniProtKB-EC"/>
</dbReference>
<comment type="cofactor">
    <cofactor evidence="3">
        <name>Mn(2+)</name>
        <dbReference type="ChEBI" id="CHEBI:29035"/>
    </cofactor>
    <cofactor evidence="3">
        <name>Co(2+)</name>
        <dbReference type="ChEBI" id="CHEBI:48828"/>
    </cofactor>
    <cofactor evidence="3">
        <name>Cd(2+)</name>
        <dbReference type="ChEBI" id="CHEBI:48775"/>
    </cofactor>
    <text evidence="3">Binds 1 divalent cation per subunit. The enzyme is active with manganese, cobalt or cadmium ions.</text>
</comment>
<feature type="binding site" evidence="3">
    <location>
        <position position="365"/>
    </location>
    <ligand>
        <name>Mn(2+)</name>
        <dbReference type="ChEBI" id="CHEBI:29035"/>
    </ligand>
</feature>
<feature type="binding site" evidence="3">
    <location>
        <position position="407"/>
    </location>
    <ligand>
        <name>Mn(2+)</name>
        <dbReference type="ChEBI" id="CHEBI:29035"/>
    </ligand>
</feature>
<feature type="binding site" evidence="3">
    <location>
        <position position="121"/>
    </location>
    <ligand>
        <name>phosphoenolpyruvate</name>
        <dbReference type="ChEBI" id="CHEBI:58702"/>
    </ligand>
</feature>
<organism evidence="5">
    <name type="scientific">Pseudomonas putida</name>
    <name type="common">Arthrobacter siderocapsulatus</name>
    <dbReference type="NCBI Taxonomy" id="303"/>
    <lineage>
        <taxon>Bacteria</taxon>
        <taxon>Pseudomonadati</taxon>
        <taxon>Pseudomonadota</taxon>
        <taxon>Gammaproteobacteria</taxon>
        <taxon>Pseudomonadales</taxon>
        <taxon>Pseudomonadaceae</taxon>
        <taxon>Pseudomonas</taxon>
    </lineage>
</organism>
<accession>A0A1B2F1R4</accession>
<dbReference type="AlphaFoldDB" id="A0A1B2F1R4"/>
<dbReference type="EC" id="2.5.1.54" evidence="4"/>
<keyword evidence="3" id="KW-0170">Cobalt</keyword>
<name>A0A1B2F1R4_PSEPU</name>
<dbReference type="SUPFAM" id="SSF51569">
    <property type="entry name" value="Aldolase"/>
    <property type="match status" value="1"/>
</dbReference>
<sequence>MAIMPIAENTEPVMNRPWSPDSWRALPIQQQPTYPDAAHLLKVEQTLASYPPLVFAGEARELRRQFAEVTQGRAFLLQGGDCAESFAEFSAAKIRDTFKVLLQMAIVMTFAAGCPVVKVGRMAGQFAKPRSAGDETIGQVTLPAYRGDIVNGIGFDEQSRVPDPERLLQAYHQATASLNLLRAFAQGGFADLHQVHKWNLDFIANSALSEKYHQLAGRIDETLAFMRACGLDSAPQLRETSFFTAHEALLLNYEEAFVRSDSLTGDYYDCSAHMLWIGDRTRQLDGAHVEFLRGVHNPIGVKVGPSMNPEELIRLIDTLNPTNDPGRLNLIVRMGAGKVGDHLPGLIRTVEREGRKVLWSSDPMHGNTIKASSGYKTRDFAQILDEVRQFFQVHQAEGSYAGGIHIEMTGQNVTECIGGARPITEDGLSDRYHTHCDPRLNADQSLELAFLIAETLKQVRR</sequence>
<dbReference type="NCBIfam" id="TIGR01358">
    <property type="entry name" value="DAHP_synth_II"/>
    <property type="match status" value="1"/>
</dbReference>
<feature type="binding site" evidence="3">
    <location>
        <position position="302"/>
    </location>
    <ligand>
        <name>phosphoenolpyruvate</name>
        <dbReference type="ChEBI" id="CHEBI:58702"/>
    </ligand>
</feature>
<evidence type="ECO:0000313" key="5">
    <source>
        <dbReference type="EMBL" id="ANY86093.1"/>
    </source>
</evidence>
<comment type="catalytic activity">
    <reaction evidence="4">
        <text>D-erythrose 4-phosphate + phosphoenolpyruvate + H2O = 7-phospho-2-dehydro-3-deoxy-D-arabino-heptonate + phosphate</text>
        <dbReference type="Rhea" id="RHEA:14717"/>
        <dbReference type="ChEBI" id="CHEBI:15377"/>
        <dbReference type="ChEBI" id="CHEBI:16897"/>
        <dbReference type="ChEBI" id="CHEBI:43474"/>
        <dbReference type="ChEBI" id="CHEBI:58394"/>
        <dbReference type="ChEBI" id="CHEBI:58702"/>
        <dbReference type="EC" id="2.5.1.54"/>
    </reaction>
</comment>
<dbReference type="Pfam" id="PF01474">
    <property type="entry name" value="DAHP_synth_2"/>
    <property type="match status" value="1"/>
</dbReference>
<dbReference type="InterPro" id="IPR002480">
    <property type="entry name" value="DAHP_synth_2"/>
</dbReference>
<evidence type="ECO:0000256" key="3">
    <source>
        <dbReference type="PIRSR" id="PIRSR602480-1"/>
    </source>
</evidence>
<keyword evidence="3" id="KW-0104">Cadmium</keyword>